<evidence type="ECO:0000256" key="10">
    <source>
        <dbReference type="ARBA" id="ARBA00052360"/>
    </source>
</evidence>
<feature type="domain" description="Tetrapyrrole methylase" evidence="13">
    <location>
        <begin position="280"/>
        <end position="490"/>
    </location>
</feature>
<evidence type="ECO:0000256" key="7">
    <source>
        <dbReference type="ARBA" id="ARBA00023027"/>
    </source>
</evidence>
<dbReference type="InterPro" id="IPR003043">
    <property type="entry name" value="Uropor_MeTrfase_CS"/>
</dbReference>
<name>C5M686_CANTT</name>
<dbReference type="InterPro" id="IPR006366">
    <property type="entry name" value="CobA/CysG_C"/>
</dbReference>
<evidence type="ECO:0000256" key="4">
    <source>
        <dbReference type="ARBA" id="ARBA00022679"/>
    </source>
</evidence>
<dbReference type="InterPro" id="IPR028281">
    <property type="entry name" value="Sirohaem_synthase_central"/>
</dbReference>
<keyword evidence="8" id="KW-0486">Methionine biosynthesis</keyword>
<dbReference type="GeneID" id="8296428"/>
<dbReference type="VEuPathDB" id="FungiDB:CTRG_01367"/>
<keyword evidence="6" id="KW-0560">Oxidoreductase</keyword>
<evidence type="ECO:0000256" key="1">
    <source>
        <dbReference type="ARBA" id="ARBA00005879"/>
    </source>
</evidence>
<dbReference type="FunFam" id="3.30.950.10:FF:000005">
    <property type="entry name" value="Uroporphyrin-III c-methyltransferase, putative"/>
    <property type="match status" value="1"/>
</dbReference>
<dbReference type="KEGG" id="ctp:CTRG_01367"/>
<dbReference type="PANTHER" id="PTHR45790:SF6">
    <property type="entry name" value="UROPORPHYRINOGEN-III C-METHYLTRANSFERASE"/>
    <property type="match status" value="1"/>
</dbReference>
<evidence type="ECO:0000256" key="11">
    <source>
        <dbReference type="ARBA" id="ARBA00055636"/>
    </source>
</evidence>
<dbReference type="PIRSF" id="PIRSF036555">
    <property type="entry name" value="SUMT_yeast"/>
    <property type="match status" value="1"/>
</dbReference>
<dbReference type="GO" id="GO:0032259">
    <property type="term" value="P:methylation"/>
    <property type="evidence" value="ECO:0007669"/>
    <property type="project" value="UniProtKB-KW"/>
</dbReference>
<evidence type="ECO:0008006" key="17">
    <source>
        <dbReference type="Google" id="ProtNLM"/>
    </source>
</evidence>
<evidence type="ECO:0000313" key="15">
    <source>
        <dbReference type="EMBL" id="EER34506.1"/>
    </source>
</evidence>
<keyword evidence="9" id="KW-0627">Porphyrin biosynthesis</keyword>
<comment type="function">
    <text evidence="11">Siroheme synthase involved in methionine biosynthesis.</text>
</comment>
<dbReference type="eggNOG" id="KOG1527">
    <property type="taxonomic scope" value="Eukaryota"/>
</dbReference>
<keyword evidence="2 12" id="KW-0489">Methyltransferase</keyword>
<dbReference type="InterPro" id="IPR014776">
    <property type="entry name" value="4pyrrole_Mease_sub2"/>
</dbReference>
<keyword evidence="7" id="KW-0520">NAD</keyword>
<dbReference type="InterPro" id="IPR014777">
    <property type="entry name" value="4pyrrole_Mease_sub1"/>
</dbReference>
<comment type="similarity">
    <text evidence="1 12">Belongs to the precorrin methyltransferase family.</text>
</comment>
<dbReference type="InterPro" id="IPR050161">
    <property type="entry name" value="Siro_Cobalamin_biosynth"/>
</dbReference>
<dbReference type="InterPro" id="IPR000878">
    <property type="entry name" value="4pyrrol_Mease"/>
</dbReference>
<dbReference type="Proteomes" id="UP000002037">
    <property type="component" value="Unassembled WGS sequence"/>
</dbReference>
<accession>C5M686</accession>
<evidence type="ECO:0000256" key="9">
    <source>
        <dbReference type="ARBA" id="ARBA00023244"/>
    </source>
</evidence>
<dbReference type="GO" id="GO:0019354">
    <property type="term" value="P:siroheme biosynthetic process"/>
    <property type="evidence" value="ECO:0007669"/>
    <property type="project" value="InterPro"/>
</dbReference>
<dbReference type="HOGENOM" id="CLU_011276_2_2_1"/>
<dbReference type="Pfam" id="PF00590">
    <property type="entry name" value="TP_methylase"/>
    <property type="match status" value="1"/>
</dbReference>
<dbReference type="Pfam" id="PF14824">
    <property type="entry name" value="Sirohm_synth_M"/>
    <property type="match status" value="1"/>
</dbReference>
<reference evidence="15 16" key="1">
    <citation type="journal article" date="2009" name="Nature">
        <title>Evolution of pathogenicity and sexual reproduction in eight Candida genomes.</title>
        <authorList>
            <person name="Butler G."/>
            <person name="Rasmussen M.D."/>
            <person name="Lin M.F."/>
            <person name="Santos M.A."/>
            <person name="Sakthikumar S."/>
            <person name="Munro C.A."/>
            <person name="Rheinbay E."/>
            <person name="Grabherr M."/>
            <person name="Forche A."/>
            <person name="Reedy J.L."/>
            <person name="Agrafioti I."/>
            <person name="Arnaud M.B."/>
            <person name="Bates S."/>
            <person name="Brown A.J."/>
            <person name="Brunke S."/>
            <person name="Costanzo M.C."/>
            <person name="Fitzpatrick D.A."/>
            <person name="de Groot P.W."/>
            <person name="Harris D."/>
            <person name="Hoyer L.L."/>
            <person name="Hube B."/>
            <person name="Klis F.M."/>
            <person name="Kodira C."/>
            <person name="Lennard N."/>
            <person name="Logue M.E."/>
            <person name="Martin R."/>
            <person name="Neiman A.M."/>
            <person name="Nikolaou E."/>
            <person name="Quail M.A."/>
            <person name="Quinn J."/>
            <person name="Santos M.C."/>
            <person name="Schmitzberger F.F."/>
            <person name="Sherlock G."/>
            <person name="Shah P."/>
            <person name="Silverstein K.A."/>
            <person name="Skrzypek M.S."/>
            <person name="Soll D."/>
            <person name="Staggs R."/>
            <person name="Stansfield I."/>
            <person name="Stumpf M.P."/>
            <person name="Sudbery P.E."/>
            <person name="Srikantha T."/>
            <person name="Zeng Q."/>
            <person name="Berman J."/>
            <person name="Berriman M."/>
            <person name="Heitman J."/>
            <person name="Gow N.A."/>
            <person name="Lorenz M.C."/>
            <person name="Birren B.W."/>
            <person name="Kellis M."/>
            <person name="Cuomo C.A."/>
        </authorList>
    </citation>
    <scope>NUCLEOTIDE SEQUENCE [LARGE SCALE GENOMIC DNA]</scope>
    <source>
        <strain evidence="16">ATCC MYA-3404 / T1</strain>
    </source>
</reference>
<evidence type="ECO:0000313" key="16">
    <source>
        <dbReference type="Proteomes" id="UP000002037"/>
    </source>
</evidence>
<dbReference type="GO" id="GO:0016491">
    <property type="term" value="F:oxidoreductase activity"/>
    <property type="evidence" value="ECO:0007669"/>
    <property type="project" value="UniProtKB-KW"/>
</dbReference>
<evidence type="ECO:0000256" key="5">
    <source>
        <dbReference type="ARBA" id="ARBA00022691"/>
    </source>
</evidence>
<dbReference type="Gene3D" id="3.40.1010.10">
    <property type="entry name" value="Cobalt-precorrin-4 Transmethylase, Domain 1"/>
    <property type="match status" value="1"/>
</dbReference>
<dbReference type="RefSeq" id="XP_002547061.1">
    <property type="nucleotide sequence ID" value="XM_002547015.1"/>
</dbReference>
<dbReference type="PROSITE" id="PS00840">
    <property type="entry name" value="SUMT_2"/>
    <property type="match status" value="1"/>
</dbReference>
<keyword evidence="16" id="KW-1185">Reference proteome</keyword>
<evidence type="ECO:0000256" key="6">
    <source>
        <dbReference type="ARBA" id="ARBA00023002"/>
    </source>
</evidence>
<dbReference type="PROSITE" id="PS00839">
    <property type="entry name" value="SUMT_1"/>
    <property type="match status" value="1"/>
</dbReference>
<keyword evidence="3" id="KW-0028">Amino-acid biosynthesis</keyword>
<dbReference type="SUPFAM" id="SSF53790">
    <property type="entry name" value="Tetrapyrrole methylase"/>
    <property type="match status" value="1"/>
</dbReference>
<comment type="catalytic activity">
    <reaction evidence="10">
        <text>uroporphyrinogen III + 2 S-adenosyl-L-methionine = precorrin-2 + 2 S-adenosyl-L-homocysteine + H(+)</text>
        <dbReference type="Rhea" id="RHEA:32459"/>
        <dbReference type="ChEBI" id="CHEBI:15378"/>
        <dbReference type="ChEBI" id="CHEBI:57308"/>
        <dbReference type="ChEBI" id="CHEBI:57856"/>
        <dbReference type="ChEBI" id="CHEBI:58827"/>
        <dbReference type="ChEBI" id="CHEBI:59789"/>
        <dbReference type="EC" id="2.1.1.107"/>
    </reaction>
</comment>
<dbReference type="InterPro" id="IPR012066">
    <property type="entry name" value="Met1_fungi"/>
</dbReference>
<gene>
    <name evidence="15" type="ORF">CTRG_01367</name>
</gene>
<dbReference type="CDD" id="cd11642">
    <property type="entry name" value="SUMT"/>
    <property type="match status" value="1"/>
</dbReference>
<evidence type="ECO:0000256" key="12">
    <source>
        <dbReference type="RuleBase" id="RU003960"/>
    </source>
</evidence>
<dbReference type="STRING" id="294747.C5M686"/>
<evidence type="ECO:0000256" key="3">
    <source>
        <dbReference type="ARBA" id="ARBA00022605"/>
    </source>
</evidence>
<feature type="domain" description="Siroheme synthase central" evidence="14">
    <location>
        <begin position="141"/>
        <end position="161"/>
    </location>
</feature>
<dbReference type="AlphaFoldDB" id="C5M686"/>
<dbReference type="Gene3D" id="3.40.50.720">
    <property type="entry name" value="NAD(P)-binding Rossmann-like Domain"/>
    <property type="match status" value="1"/>
</dbReference>
<dbReference type="Gene3D" id="3.30.950.10">
    <property type="entry name" value="Methyltransferase, Cobalt-precorrin-4 Transmethylase, Domain 2"/>
    <property type="match status" value="1"/>
</dbReference>
<protein>
    <recommendedName>
        <fullName evidence="17">Uroporphyrin-III C-methyltransferase</fullName>
    </recommendedName>
</protein>
<proteinExistence type="inferred from homology"/>
<evidence type="ECO:0000259" key="14">
    <source>
        <dbReference type="Pfam" id="PF14824"/>
    </source>
</evidence>
<dbReference type="GO" id="GO:0009086">
    <property type="term" value="P:methionine biosynthetic process"/>
    <property type="evidence" value="ECO:0007669"/>
    <property type="project" value="UniProtKB-KW"/>
</dbReference>
<organism evidence="15 16">
    <name type="scientific">Candida tropicalis (strain ATCC MYA-3404 / T1)</name>
    <name type="common">Yeast</name>
    <dbReference type="NCBI Taxonomy" id="294747"/>
    <lineage>
        <taxon>Eukaryota</taxon>
        <taxon>Fungi</taxon>
        <taxon>Dikarya</taxon>
        <taxon>Ascomycota</taxon>
        <taxon>Saccharomycotina</taxon>
        <taxon>Pichiomycetes</taxon>
        <taxon>Debaryomycetaceae</taxon>
        <taxon>Candida/Lodderomyces clade</taxon>
        <taxon>Candida</taxon>
    </lineage>
</organism>
<dbReference type="GO" id="GO:0004851">
    <property type="term" value="F:uroporphyrin-III C-methyltransferase activity"/>
    <property type="evidence" value="ECO:0007669"/>
    <property type="project" value="UniProtKB-EC"/>
</dbReference>
<keyword evidence="5" id="KW-0949">S-adenosyl-L-methionine</keyword>
<dbReference type="EMBL" id="GG692396">
    <property type="protein sequence ID" value="EER34506.1"/>
    <property type="molecule type" value="Genomic_DNA"/>
</dbReference>
<dbReference type="PANTHER" id="PTHR45790">
    <property type="entry name" value="SIROHEME SYNTHASE-RELATED"/>
    <property type="match status" value="1"/>
</dbReference>
<dbReference type="FunFam" id="3.40.1010.10:FF:000006">
    <property type="entry name" value="Siroheme synthase, putative"/>
    <property type="match status" value="1"/>
</dbReference>
<dbReference type="InterPro" id="IPR035996">
    <property type="entry name" value="4pyrrol_Methylase_sf"/>
</dbReference>
<keyword evidence="4 12" id="KW-0808">Transferase</keyword>
<evidence type="ECO:0000259" key="13">
    <source>
        <dbReference type="Pfam" id="PF00590"/>
    </source>
</evidence>
<dbReference type="Pfam" id="PF13241">
    <property type="entry name" value="NAD_binding_7"/>
    <property type="match status" value="1"/>
</dbReference>
<dbReference type="GO" id="GO:0000103">
    <property type="term" value="P:sulfate assimilation"/>
    <property type="evidence" value="ECO:0007669"/>
    <property type="project" value="InterPro"/>
</dbReference>
<dbReference type="SUPFAM" id="SSF75615">
    <property type="entry name" value="Siroheme synthase middle domains-like"/>
    <property type="match status" value="1"/>
</dbReference>
<evidence type="ECO:0000256" key="8">
    <source>
        <dbReference type="ARBA" id="ARBA00023167"/>
    </source>
</evidence>
<sequence>MTNLITSIISTGEIHLLFGYSNVTNIRIPSIIDSGAKPILITDTKPSFLPALKQYEADEKLTVLVDPNFADKIQEYITTLGRPEVDGVVDRVFVSLTNESVKQDIYTNCKKLRIPINTTDSPELCTFTMLSTYTSGDFQFGVTTNGKGCKLASRIKREIINHLPNNMNEICQTIGELRKTIQEEDKLEIESGEHEDDAVNSHKFNSFVPEFNQTKEDLKLQRTRWLSQIVEYYPLNKLNLISINDLSNAYKLHKQQQQQQQQGDDEEPALKKQTIKKGELTLVGSGPGSVSLLTLGALQAIHSADLVLADKLVPQQVLDLIPTTHGTKLFIARKFPGNAEKAQQELLSLGLEALNKGQKVVRLKQGDPYIFGRGGEEFNYFEEHGYKPIVLPGITSALAAPVLSNIPMTHRDVADQVLICTGTGRRGAIPNLPEFVPSRTTVFLMALHRVVELIPMLAEQKNWDLNLPCAIIERASCPDQRVIRTTLGKVAEAVESCGSRPPGLLVTGYACEVIWKKSTDASWVVEEGCEFGNDTELKRIVELVNQDCKPKIIEEWTGSNNKQISV</sequence>
<evidence type="ECO:0000256" key="2">
    <source>
        <dbReference type="ARBA" id="ARBA00022603"/>
    </source>
</evidence>
<dbReference type="OrthoDB" id="508204at2759"/>